<evidence type="ECO:0000313" key="2">
    <source>
        <dbReference type="Proteomes" id="UP001596012"/>
    </source>
</evidence>
<organism evidence="1 2">
    <name type="scientific">Streptomyces xiangluensis</name>
    <dbReference type="NCBI Taxonomy" id="2665720"/>
    <lineage>
        <taxon>Bacteria</taxon>
        <taxon>Bacillati</taxon>
        <taxon>Actinomycetota</taxon>
        <taxon>Actinomycetes</taxon>
        <taxon>Kitasatosporales</taxon>
        <taxon>Streptomycetaceae</taxon>
        <taxon>Streptomyces</taxon>
    </lineage>
</organism>
<accession>A0ABV8YYM5</accession>
<comment type="caution">
    <text evidence="1">The sequence shown here is derived from an EMBL/GenBank/DDBJ whole genome shotgun (WGS) entry which is preliminary data.</text>
</comment>
<gene>
    <name evidence="1" type="ORF">ACFPH6_36130</name>
</gene>
<dbReference type="Proteomes" id="UP001596012">
    <property type="component" value="Unassembled WGS sequence"/>
</dbReference>
<sequence length="53" mass="5884">MQVPYHKATERDQAKIAAWQDEQWPVIKKEGSGLGRLALLRGRSRPGPEAAQG</sequence>
<protein>
    <submittedName>
        <fullName evidence="1">Uncharacterized protein</fullName>
    </submittedName>
</protein>
<reference evidence="2" key="1">
    <citation type="journal article" date="2019" name="Int. J. Syst. Evol. Microbiol.">
        <title>The Global Catalogue of Microorganisms (GCM) 10K type strain sequencing project: providing services to taxonomists for standard genome sequencing and annotation.</title>
        <authorList>
            <consortium name="The Broad Institute Genomics Platform"/>
            <consortium name="The Broad Institute Genome Sequencing Center for Infectious Disease"/>
            <person name="Wu L."/>
            <person name="Ma J."/>
        </authorList>
    </citation>
    <scope>NUCLEOTIDE SEQUENCE [LARGE SCALE GENOMIC DNA]</scope>
    <source>
        <strain evidence="2">DT43</strain>
    </source>
</reference>
<name>A0ABV8YYM5_9ACTN</name>
<evidence type="ECO:0000313" key="1">
    <source>
        <dbReference type="EMBL" id="MFC4469869.1"/>
    </source>
</evidence>
<proteinExistence type="predicted"/>
<dbReference type="EMBL" id="JBHSFG010000067">
    <property type="protein sequence ID" value="MFC4469869.1"/>
    <property type="molecule type" value="Genomic_DNA"/>
</dbReference>
<dbReference type="RefSeq" id="WP_386349655.1">
    <property type="nucleotide sequence ID" value="NZ_JBHSFG010000067.1"/>
</dbReference>
<keyword evidence="2" id="KW-1185">Reference proteome</keyword>